<dbReference type="Gene3D" id="1.10.10.10">
    <property type="entry name" value="Winged helix-like DNA-binding domain superfamily/Winged helix DNA-binding domain"/>
    <property type="match status" value="1"/>
</dbReference>
<evidence type="ECO:0000256" key="2">
    <source>
        <dbReference type="ARBA" id="ARBA00008316"/>
    </source>
</evidence>
<evidence type="ECO:0000256" key="1">
    <source>
        <dbReference type="ARBA" id="ARBA00004496"/>
    </source>
</evidence>
<dbReference type="GO" id="GO:0005737">
    <property type="term" value="C:cytoplasm"/>
    <property type="evidence" value="ECO:0007669"/>
    <property type="project" value="UniProtKB-SubCell"/>
</dbReference>
<dbReference type="PANTHER" id="PTHR34471">
    <property type="entry name" value="ARGININE REPRESSOR"/>
    <property type="match status" value="1"/>
</dbReference>
<gene>
    <name evidence="7" type="primary">argR</name>
    <name evidence="10" type="ORF">R0G89_00540</name>
    <name evidence="11" type="ORF">R0H03_03445</name>
</gene>
<dbReference type="Pfam" id="PF02863">
    <property type="entry name" value="Arg_repressor_C"/>
    <property type="match status" value="1"/>
</dbReference>
<evidence type="ECO:0000259" key="8">
    <source>
        <dbReference type="Pfam" id="PF01316"/>
    </source>
</evidence>
<proteinExistence type="inferred from homology"/>
<keyword evidence="7" id="KW-0055">Arginine biosynthesis</keyword>
<dbReference type="InterPro" id="IPR036251">
    <property type="entry name" value="Arg_repress_C_sf"/>
</dbReference>
<name>A0AAN5Y4N3_PEDAC</name>
<evidence type="ECO:0000256" key="3">
    <source>
        <dbReference type="ARBA" id="ARBA00022490"/>
    </source>
</evidence>
<reference evidence="11" key="1">
    <citation type="journal article" date="2023" name="PeerJ">
        <title>Selection and evaluation of lactic acid bacteria from chicken feces in Thailand as potential probiotics.</title>
        <authorList>
            <person name="Khurajog B."/>
            <person name="Disastra Y."/>
            <person name="Lawwyne L.D."/>
            <person name="Sirichokchatchawan W."/>
            <person name="Niyomtham W."/>
            <person name="Yindee J."/>
            <person name="Hampson D.J."/>
            <person name="Prapasarakul N."/>
        </authorList>
    </citation>
    <scope>NUCLEOTIDE SEQUENCE</scope>
    <source>
        <strain evidence="11">BF14</strain>
        <strain evidence="10">BF9</strain>
    </source>
</reference>
<evidence type="ECO:0000313" key="12">
    <source>
        <dbReference type="Proteomes" id="UP001280415"/>
    </source>
</evidence>
<comment type="subcellular location">
    <subcellularLocation>
        <location evidence="1 7">Cytoplasm</location>
    </subcellularLocation>
</comment>
<feature type="domain" description="Arginine repressor DNA-binding" evidence="8">
    <location>
        <begin position="1"/>
        <end position="69"/>
    </location>
</feature>
<dbReference type="PANTHER" id="PTHR34471:SF1">
    <property type="entry name" value="ARGININE REPRESSOR"/>
    <property type="match status" value="1"/>
</dbReference>
<dbReference type="GO" id="GO:0003700">
    <property type="term" value="F:DNA-binding transcription factor activity"/>
    <property type="evidence" value="ECO:0007669"/>
    <property type="project" value="UniProtKB-UniRule"/>
</dbReference>
<comment type="similarity">
    <text evidence="2 7">Belongs to the ArgR family.</text>
</comment>
<dbReference type="EMBL" id="JAWJAX010000003">
    <property type="protein sequence ID" value="MDV2910919.1"/>
    <property type="molecule type" value="Genomic_DNA"/>
</dbReference>
<comment type="pathway">
    <text evidence="7">Amino-acid biosynthesis; L-arginine biosynthesis [regulation].</text>
</comment>
<dbReference type="GeneID" id="57365719"/>
<keyword evidence="6 7" id="KW-0804">Transcription</keyword>
<evidence type="ECO:0000256" key="4">
    <source>
        <dbReference type="ARBA" id="ARBA00023015"/>
    </source>
</evidence>
<dbReference type="Proteomes" id="UP001280897">
    <property type="component" value="Unassembled WGS sequence"/>
</dbReference>
<organism evidence="11 12">
    <name type="scientific">Pediococcus acidilactici</name>
    <dbReference type="NCBI Taxonomy" id="1254"/>
    <lineage>
        <taxon>Bacteria</taxon>
        <taxon>Bacillati</taxon>
        <taxon>Bacillota</taxon>
        <taxon>Bacilli</taxon>
        <taxon>Lactobacillales</taxon>
        <taxon>Lactobacillaceae</taxon>
        <taxon>Pediococcus</taxon>
        <taxon>Pediococcus acidilactici group</taxon>
    </lineage>
</organism>
<keyword evidence="7" id="KW-0678">Repressor</keyword>
<accession>A0AAN5Y4N3</accession>
<dbReference type="EMBL" id="JAWJAV010000001">
    <property type="protein sequence ID" value="MDV2620223.1"/>
    <property type="molecule type" value="Genomic_DNA"/>
</dbReference>
<dbReference type="InterPro" id="IPR001669">
    <property type="entry name" value="Arg_repress"/>
</dbReference>
<keyword evidence="5 7" id="KW-0238">DNA-binding</keyword>
<keyword evidence="4 7" id="KW-0805">Transcription regulation</keyword>
<dbReference type="GO" id="GO:0034618">
    <property type="term" value="F:arginine binding"/>
    <property type="evidence" value="ECO:0007669"/>
    <property type="project" value="InterPro"/>
</dbReference>
<dbReference type="SUPFAM" id="SSF46785">
    <property type="entry name" value="Winged helix' DNA-binding domain"/>
    <property type="match status" value="1"/>
</dbReference>
<dbReference type="AlphaFoldDB" id="A0AAN5Y4N3"/>
<dbReference type="HAMAP" id="MF_00173">
    <property type="entry name" value="Arg_repressor"/>
    <property type="match status" value="1"/>
</dbReference>
<evidence type="ECO:0000256" key="7">
    <source>
        <dbReference type="HAMAP-Rule" id="MF_00173"/>
    </source>
</evidence>
<dbReference type="PRINTS" id="PR01467">
    <property type="entry name" value="ARGREPRESSOR"/>
</dbReference>
<evidence type="ECO:0000259" key="9">
    <source>
        <dbReference type="Pfam" id="PF02863"/>
    </source>
</evidence>
<keyword evidence="3 7" id="KW-0963">Cytoplasm</keyword>
<evidence type="ECO:0000313" key="11">
    <source>
        <dbReference type="EMBL" id="MDV2910919.1"/>
    </source>
</evidence>
<comment type="caution">
    <text evidence="11">The sequence shown here is derived from an EMBL/GenBank/DDBJ whole genome shotgun (WGS) entry which is preliminary data.</text>
</comment>
<sequence length="152" mass="17158">MRKNQRHALIKQIINNHQVGRQEDIVEILQKQGIQVTQATISRDIKELQLVKVATVDGRLRYALPKTDSSQIEQRFFNLLATSLITIKAQDQLVYIDLKPGNGPSVAATLKQVNYSFVFAVIADDDGVLVVCKDNERAIQLRKRITKAIAYT</sequence>
<dbReference type="RefSeq" id="WP_002831464.1">
    <property type="nucleotide sequence ID" value="NZ_BMWN01000001.1"/>
</dbReference>
<evidence type="ECO:0000256" key="6">
    <source>
        <dbReference type="ARBA" id="ARBA00023163"/>
    </source>
</evidence>
<protein>
    <recommendedName>
        <fullName evidence="7">Arginine repressor</fullName>
    </recommendedName>
</protein>
<dbReference type="InterPro" id="IPR020899">
    <property type="entry name" value="Arg_repress_C"/>
</dbReference>
<dbReference type="SUPFAM" id="SSF55252">
    <property type="entry name" value="C-terminal domain of arginine repressor"/>
    <property type="match status" value="1"/>
</dbReference>
<dbReference type="GO" id="GO:0003677">
    <property type="term" value="F:DNA binding"/>
    <property type="evidence" value="ECO:0007669"/>
    <property type="project" value="UniProtKB-KW"/>
</dbReference>
<dbReference type="Pfam" id="PF01316">
    <property type="entry name" value="Arg_repressor"/>
    <property type="match status" value="1"/>
</dbReference>
<dbReference type="InterPro" id="IPR020900">
    <property type="entry name" value="Arg_repress_DNA-bd"/>
</dbReference>
<keyword evidence="7" id="KW-0028">Amino-acid biosynthesis</keyword>
<reference evidence="11" key="2">
    <citation type="submission" date="2023-10" db="EMBL/GenBank/DDBJ databases">
        <authorList>
            <person name="Khurajog B."/>
        </authorList>
    </citation>
    <scope>NUCLEOTIDE SEQUENCE</scope>
    <source>
        <strain evidence="11">BF14</strain>
        <strain evidence="10">BF9</strain>
    </source>
</reference>
<dbReference type="KEGG" id="paci:A4V11_01035"/>
<dbReference type="Proteomes" id="UP001280415">
    <property type="component" value="Unassembled WGS sequence"/>
</dbReference>
<comment type="function">
    <text evidence="7">Regulates arginine biosynthesis genes.</text>
</comment>
<evidence type="ECO:0000256" key="5">
    <source>
        <dbReference type="ARBA" id="ARBA00023125"/>
    </source>
</evidence>
<evidence type="ECO:0000313" key="10">
    <source>
        <dbReference type="EMBL" id="MDV2620223.1"/>
    </source>
</evidence>
<dbReference type="GO" id="GO:1900079">
    <property type="term" value="P:regulation of arginine biosynthetic process"/>
    <property type="evidence" value="ECO:0007669"/>
    <property type="project" value="UniProtKB-UniRule"/>
</dbReference>
<dbReference type="Gene3D" id="3.30.1360.40">
    <property type="match status" value="1"/>
</dbReference>
<dbReference type="GO" id="GO:0006526">
    <property type="term" value="P:L-arginine biosynthetic process"/>
    <property type="evidence" value="ECO:0007669"/>
    <property type="project" value="UniProtKB-KW"/>
</dbReference>
<dbReference type="InterPro" id="IPR036388">
    <property type="entry name" value="WH-like_DNA-bd_sf"/>
</dbReference>
<dbReference type="GO" id="GO:0051259">
    <property type="term" value="P:protein complex oligomerization"/>
    <property type="evidence" value="ECO:0007669"/>
    <property type="project" value="InterPro"/>
</dbReference>
<feature type="domain" description="Arginine repressor C-terminal" evidence="9">
    <location>
        <begin position="82"/>
        <end position="146"/>
    </location>
</feature>
<dbReference type="InterPro" id="IPR036390">
    <property type="entry name" value="WH_DNA-bd_sf"/>
</dbReference>